<reference evidence="7" key="1">
    <citation type="submission" date="2020-05" db="UniProtKB">
        <authorList>
            <consortium name="EnsemblMetazoa"/>
        </authorList>
    </citation>
    <scope>IDENTIFICATION</scope>
    <source>
        <strain evidence="7">TTRI</strain>
    </source>
</reference>
<organism evidence="7 8">
    <name type="scientific">Glossina austeni</name>
    <name type="common">Savannah tsetse fly</name>
    <dbReference type="NCBI Taxonomy" id="7395"/>
    <lineage>
        <taxon>Eukaryota</taxon>
        <taxon>Metazoa</taxon>
        <taxon>Ecdysozoa</taxon>
        <taxon>Arthropoda</taxon>
        <taxon>Hexapoda</taxon>
        <taxon>Insecta</taxon>
        <taxon>Pterygota</taxon>
        <taxon>Neoptera</taxon>
        <taxon>Endopterygota</taxon>
        <taxon>Diptera</taxon>
        <taxon>Brachycera</taxon>
        <taxon>Muscomorpha</taxon>
        <taxon>Hippoboscoidea</taxon>
        <taxon>Glossinidae</taxon>
        <taxon>Glossina</taxon>
    </lineage>
</organism>
<evidence type="ECO:0000256" key="3">
    <source>
        <dbReference type="ARBA" id="ARBA00022989"/>
    </source>
</evidence>
<dbReference type="Pfam" id="PF00083">
    <property type="entry name" value="Sugar_tr"/>
    <property type="match status" value="1"/>
</dbReference>
<name>A0A1A9UR54_GLOAU</name>
<dbReference type="GO" id="GO:0022857">
    <property type="term" value="F:transmembrane transporter activity"/>
    <property type="evidence" value="ECO:0007669"/>
    <property type="project" value="InterPro"/>
</dbReference>
<dbReference type="AlphaFoldDB" id="A0A1A9UR54"/>
<protein>
    <recommendedName>
        <fullName evidence="9">Major facilitator superfamily (MFS) profile domain-containing protein</fullName>
    </recommendedName>
</protein>
<feature type="transmembrane region" description="Helical" evidence="6">
    <location>
        <begin position="511"/>
        <end position="530"/>
    </location>
</feature>
<feature type="transmembrane region" description="Helical" evidence="6">
    <location>
        <begin position="343"/>
        <end position="360"/>
    </location>
</feature>
<evidence type="ECO:0008006" key="9">
    <source>
        <dbReference type="Google" id="ProtNLM"/>
    </source>
</evidence>
<dbReference type="VEuPathDB" id="VectorBase:GAUT012719"/>
<evidence type="ECO:0000256" key="2">
    <source>
        <dbReference type="ARBA" id="ARBA00022692"/>
    </source>
</evidence>
<dbReference type="Proteomes" id="UP000078200">
    <property type="component" value="Unassembled WGS sequence"/>
</dbReference>
<dbReference type="PANTHER" id="PTHR24064">
    <property type="entry name" value="SOLUTE CARRIER FAMILY 22 MEMBER"/>
    <property type="match status" value="1"/>
</dbReference>
<feature type="transmembrane region" description="Helical" evidence="6">
    <location>
        <begin position="537"/>
        <end position="557"/>
    </location>
</feature>
<proteinExistence type="predicted"/>
<feature type="transmembrane region" description="Helical" evidence="6">
    <location>
        <begin position="602"/>
        <end position="622"/>
    </location>
</feature>
<keyword evidence="2 6" id="KW-0812">Transmembrane</keyword>
<evidence type="ECO:0000313" key="7">
    <source>
        <dbReference type="EnsemblMetazoa" id="GAUT012719-PA"/>
    </source>
</evidence>
<keyword evidence="4 6" id="KW-0472">Membrane</keyword>
<dbReference type="InterPro" id="IPR005828">
    <property type="entry name" value="MFS_sugar_transport-like"/>
</dbReference>
<keyword evidence="8" id="KW-1185">Reference proteome</keyword>
<dbReference type="InterPro" id="IPR036259">
    <property type="entry name" value="MFS_trans_sf"/>
</dbReference>
<evidence type="ECO:0000256" key="1">
    <source>
        <dbReference type="ARBA" id="ARBA00004141"/>
    </source>
</evidence>
<evidence type="ECO:0000256" key="5">
    <source>
        <dbReference type="SAM" id="MobiDB-lite"/>
    </source>
</evidence>
<feature type="region of interest" description="Disordered" evidence="5">
    <location>
        <begin position="33"/>
        <end position="76"/>
    </location>
</feature>
<keyword evidence="3 6" id="KW-1133">Transmembrane helix</keyword>
<feature type="transmembrane region" description="Helical" evidence="6">
    <location>
        <begin position="479"/>
        <end position="499"/>
    </location>
</feature>
<dbReference type="EnsemblMetazoa" id="GAUT012719-RA">
    <property type="protein sequence ID" value="GAUT012719-PA"/>
    <property type="gene ID" value="GAUT012719"/>
</dbReference>
<dbReference type="Gene3D" id="1.20.1250.20">
    <property type="entry name" value="MFS general substrate transporter like domains"/>
    <property type="match status" value="1"/>
</dbReference>
<accession>A0A1A9UR54</accession>
<feature type="compositionally biased region" description="Polar residues" evidence="5">
    <location>
        <begin position="59"/>
        <end position="76"/>
    </location>
</feature>
<comment type="subcellular location">
    <subcellularLocation>
        <location evidence="1">Membrane</location>
        <topology evidence="1">Multi-pass membrane protein</topology>
    </subcellularLocation>
</comment>
<sequence length="732" mass="82144">MEMFLCLANVEAIWNIFDRQRIDVNAVRPIGADSPLLPIKEDSEAEEGSSRESVATPLPTVTFSEPPSSFTTPTNNISRRLSTIFPKTPAELSPGHKRYSIPSLLPGSRKLSIGNIAQPIQNLWDKTTGEYQRRKSIPALMRFEKKDEVGYKSPTGRRFTQCYSLYPKDFFWNIEGKPPQSSTKMQAKCDAVGRVTGEWGKWQLRTVLLIFLCKIPSSWFMACIIFTAPAPRHGEFFCKPPSQLGTQNQTLWIKVSHPQKEDADDQEFNIDFCNVYKDAQAHAHHYYRYTDPDDEPRAWEQPLPNKTDVIPCTHFEHRADFHSVITQFDLVCSRDILVSVTQFFHLFGVLTGGILAIHLLKYFSPRNVMLFGMITQIFCGSLTGQVSSYELHVFFRCLSAVCCAQIWIPDSPRWMVSRGRILEAKKILIECADMNGTRLSLPYDIDQQLQLQAQTALDAPPPANWWSLWKGERAIRHMICVHLCWSIYIVVYYGMLLNIRSFSREHLEVNTVIAGICEIIGTFIGLALILATTRKWLWTGLFNIIAGLIAYTCWLVSHNIDINSRVALLMLTAMVSKVAISCTLAILTTCTTELVSNEKKRVCAISTICWARFWLLGAPFVGSTVVFGQLVPQTAFASMSIVGGLLSSLISSPPTTAVARRKASQATSNMATATQLNIVGRKSVAGIDNKAFAKGPIFNNFNNANGVNPQANLPPEFTPDIWTTKMHNKPTI</sequence>
<dbReference type="STRING" id="7395.A0A1A9UR54"/>
<evidence type="ECO:0000256" key="4">
    <source>
        <dbReference type="ARBA" id="ARBA00023136"/>
    </source>
</evidence>
<dbReference type="GO" id="GO:0016020">
    <property type="term" value="C:membrane"/>
    <property type="evidence" value="ECO:0007669"/>
    <property type="project" value="UniProtKB-SubCell"/>
</dbReference>
<evidence type="ECO:0000256" key="6">
    <source>
        <dbReference type="SAM" id="Phobius"/>
    </source>
</evidence>
<evidence type="ECO:0000313" key="8">
    <source>
        <dbReference type="Proteomes" id="UP000078200"/>
    </source>
</evidence>
<dbReference type="SUPFAM" id="SSF103473">
    <property type="entry name" value="MFS general substrate transporter"/>
    <property type="match status" value="1"/>
</dbReference>
<feature type="transmembrane region" description="Helical" evidence="6">
    <location>
        <begin position="569"/>
        <end position="590"/>
    </location>
</feature>